<reference evidence="5 6" key="2">
    <citation type="journal article" date="2017" name="Front. Plant Sci.">
        <title>Gene Classification and Mining of Molecular Markers Useful in Red Clover (Trifolium pratense) Breeding.</title>
        <authorList>
            <person name="Istvanek J."/>
            <person name="Dluhosova J."/>
            <person name="Dluhos P."/>
            <person name="Patkova L."/>
            <person name="Nedelnik J."/>
            <person name="Repkova J."/>
        </authorList>
    </citation>
    <scope>NUCLEOTIDE SEQUENCE [LARGE SCALE GENOMIC DNA]</scope>
    <source>
        <strain evidence="6">cv. Tatra</strain>
        <tissue evidence="5">Young leaves</tissue>
    </source>
</reference>
<reference evidence="5 6" key="1">
    <citation type="journal article" date="2014" name="Am. J. Bot.">
        <title>Genome assembly and annotation for red clover (Trifolium pratense; Fabaceae).</title>
        <authorList>
            <person name="Istvanek J."/>
            <person name="Jaros M."/>
            <person name="Krenek A."/>
            <person name="Repkova J."/>
        </authorList>
    </citation>
    <scope>NUCLEOTIDE SEQUENCE [LARGE SCALE GENOMIC DNA]</scope>
    <source>
        <strain evidence="6">cv. Tatra</strain>
        <tissue evidence="5">Young leaves</tissue>
    </source>
</reference>
<evidence type="ECO:0000313" key="5">
    <source>
        <dbReference type="EMBL" id="PNX83520.1"/>
    </source>
</evidence>
<evidence type="ECO:0000256" key="4">
    <source>
        <dbReference type="ARBA" id="ARBA00023242"/>
    </source>
</evidence>
<feature type="non-terminal residue" evidence="5">
    <location>
        <position position="1"/>
    </location>
</feature>
<accession>A0A2K3LYA2</accession>
<gene>
    <name evidence="5" type="ORF">L195_g039563</name>
</gene>
<keyword evidence="3" id="KW-0963">Cytoplasm</keyword>
<sequence>VKSETALSKWARARTMAAKRHAHWSSVVLRTGQALFSLGIEPGILRVGKGLCKDDKAQKLALRHWLEAIDPRHRYGHNLHLYYDVWFHSQSSQPFFYWLDVGDGKEVNLDHKCPRNELQKQCIKCLGPVSSFIFTYHDIDIAT</sequence>
<dbReference type="Proteomes" id="UP000236291">
    <property type="component" value="Unassembled WGS sequence"/>
</dbReference>
<dbReference type="PANTHER" id="PTHR31250:SF64">
    <property type="entry name" value="CALMODULIN-BINDING FAMILY PROTEIN"/>
    <property type="match status" value="1"/>
</dbReference>
<protein>
    <submittedName>
        <fullName evidence="5">Calmodulin-binding protein</fullName>
    </submittedName>
</protein>
<dbReference type="InterPro" id="IPR044159">
    <property type="entry name" value="IQM"/>
</dbReference>
<evidence type="ECO:0000313" key="6">
    <source>
        <dbReference type="Proteomes" id="UP000236291"/>
    </source>
</evidence>
<evidence type="ECO:0000256" key="3">
    <source>
        <dbReference type="ARBA" id="ARBA00022490"/>
    </source>
</evidence>
<dbReference type="AlphaFoldDB" id="A0A2K3LYA2"/>
<dbReference type="STRING" id="57577.A0A2K3LYA2"/>
<dbReference type="PANTHER" id="PTHR31250">
    <property type="entry name" value="IQ DOMAIN-CONTAINING PROTEIN IQM3"/>
    <property type="match status" value="1"/>
</dbReference>
<dbReference type="EMBL" id="ASHM01044314">
    <property type="protein sequence ID" value="PNX83520.1"/>
    <property type="molecule type" value="Genomic_DNA"/>
</dbReference>
<evidence type="ECO:0000256" key="2">
    <source>
        <dbReference type="ARBA" id="ARBA00004496"/>
    </source>
</evidence>
<dbReference type="GO" id="GO:0005737">
    <property type="term" value="C:cytoplasm"/>
    <property type="evidence" value="ECO:0007669"/>
    <property type="project" value="UniProtKB-SubCell"/>
</dbReference>
<organism evidence="5 6">
    <name type="scientific">Trifolium pratense</name>
    <name type="common">Red clover</name>
    <dbReference type="NCBI Taxonomy" id="57577"/>
    <lineage>
        <taxon>Eukaryota</taxon>
        <taxon>Viridiplantae</taxon>
        <taxon>Streptophyta</taxon>
        <taxon>Embryophyta</taxon>
        <taxon>Tracheophyta</taxon>
        <taxon>Spermatophyta</taxon>
        <taxon>Magnoliopsida</taxon>
        <taxon>eudicotyledons</taxon>
        <taxon>Gunneridae</taxon>
        <taxon>Pentapetalae</taxon>
        <taxon>rosids</taxon>
        <taxon>fabids</taxon>
        <taxon>Fabales</taxon>
        <taxon>Fabaceae</taxon>
        <taxon>Papilionoideae</taxon>
        <taxon>50 kb inversion clade</taxon>
        <taxon>NPAAA clade</taxon>
        <taxon>Hologalegina</taxon>
        <taxon>IRL clade</taxon>
        <taxon>Trifolieae</taxon>
        <taxon>Trifolium</taxon>
    </lineage>
</organism>
<name>A0A2K3LYA2_TRIPR</name>
<dbReference type="ExpressionAtlas" id="A0A2K3LYA2">
    <property type="expression patterns" value="baseline"/>
</dbReference>
<comment type="subcellular location">
    <subcellularLocation>
        <location evidence="2">Cytoplasm</location>
    </subcellularLocation>
    <subcellularLocation>
        <location evidence="1">Nucleus</location>
    </subcellularLocation>
</comment>
<dbReference type="GO" id="GO:0005634">
    <property type="term" value="C:nucleus"/>
    <property type="evidence" value="ECO:0007669"/>
    <property type="project" value="UniProtKB-SubCell"/>
</dbReference>
<keyword evidence="4" id="KW-0539">Nucleus</keyword>
<proteinExistence type="predicted"/>
<comment type="caution">
    <text evidence="5">The sequence shown here is derived from an EMBL/GenBank/DDBJ whole genome shotgun (WGS) entry which is preliminary data.</text>
</comment>
<evidence type="ECO:0000256" key="1">
    <source>
        <dbReference type="ARBA" id="ARBA00004123"/>
    </source>
</evidence>